<gene>
    <name evidence="3" type="ORF">C4K88_06520</name>
</gene>
<name>A0A2S5IXS9_9MICC</name>
<dbReference type="EMBL" id="PRKW01000003">
    <property type="protein sequence ID" value="PPB49353.1"/>
    <property type="molecule type" value="Genomic_DNA"/>
</dbReference>
<evidence type="ECO:0000313" key="4">
    <source>
        <dbReference type="Proteomes" id="UP000239297"/>
    </source>
</evidence>
<dbReference type="Proteomes" id="UP000239297">
    <property type="component" value="Unassembled WGS sequence"/>
</dbReference>
<dbReference type="OrthoDB" id="3194817at2"/>
<dbReference type="InterPro" id="IPR028939">
    <property type="entry name" value="P5C_Rdtase_cat_N"/>
</dbReference>
<dbReference type="InterPro" id="IPR051267">
    <property type="entry name" value="STEAP_metalloreductase"/>
</dbReference>
<dbReference type="PANTHER" id="PTHR14239">
    <property type="entry name" value="DUDULIN-RELATED"/>
    <property type="match status" value="1"/>
</dbReference>
<comment type="caution">
    <text evidence="3">The sequence shown here is derived from an EMBL/GenBank/DDBJ whole genome shotgun (WGS) entry which is preliminary data.</text>
</comment>
<evidence type="ECO:0000313" key="3">
    <source>
        <dbReference type="EMBL" id="PPB49353.1"/>
    </source>
</evidence>
<accession>A0A2S5IXS9</accession>
<dbReference type="InterPro" id="IPR036291">
    <property type="entry name" value="NAD(P)-bd_dom_sf"/>
</dbReference>
<dbReference type="Gene3D" id="3.40.50.720">
    <property type="entry name" value="NAD(P)-binding Rossmann-like Domain"/>
    <property type="match status" value="1"/>
</dbReference>
<keyword evidence="1" id="KW-0560">Oxidoreductase</keyword>
<evidence type="ECO:0000259" key="2">
    <source>
        <dbReference type="Pfam" id="PF03807"/>
    </source>
</evidence>
<dbReference type="Pfam" id="PF03807">
    <property type="entry name" value="F420_oxidored"/>
    <property type="match status" value="1"/>
</dbReference>
<protein>
    <submittedName>
        <fullName evidence="3">NADP oxidoreductase</fullName>
    </submittedName>
</protein>
<proteinExistence type="predicted"/>
<dbReference type="RefSeq" id="WP_104120844.1">
    <property type="nucleotide sequence ID" value="NZ_PRKW01000003.1"/>
</dbReference>
<dbReference type="GO" id="GO:0016491">
    <property type="term" value="F:oxidoreductase activity"/>
    <property type="evidence" value="ECO:0007669"/>
    <property type="project" value="UniProtKB-KW"/>
</dbReference>
<feature type="domain" description="Pyrroline-5-carboxylate reductase catalytic N-terminal" evidence="2">
    <location>
        <begin position="2"/>
        <end position="107"/>
    </location>
</feature>
<organism evidence="3 4">
    <name type="scientific">Arthrobacter pityocampae</name>
    <dbReference type="NCBI Taxonomy" id="547334"/>
    <lineage>
        <taxon>Bacteria</taxon>
        <taxon>Bacillati</taxon>
        <taxon>Actinomycetota</taxon>
        <taxon>Actinomycetes</taxon>
        <taxon>Micrococcales</taxon>
        <taxon>Micrococcaceae</taxon>
        <taxon>Arthrobacter</taxon>
    </lineage>
</organism>
<keyword evidence="4" id="KW-1185">Reference proteome</keyword>
<reference evidence="3 4" key="1">
    <citation type="journal article" date="2014" name="Int. J. Syst. Evol. Microbiol.">
        <title>Arthrobacter pityocampae sp. nov., isolated from Thaumetopoea pityocampa (Lep., Thaumetopoeidae).</title>
        <authorList>
            <person name="Ince I.A."/>
            <person name="Demirbag Z."/>
            <person name="Kati H."/>
        </authorList>
    </citation>
    <scope>NUCLEOTIDE SEQUENCE [LARGE SCALE GENOMIC DNA]</scope>
    <source>
        <strain evidence="3 4">Tp2</strain>
    </source>
</reference>
<evidence type="ECO:0000256" key="1">
    <source>
        <dbReference type="ARBA" id="ARBA00023002"/>
    </source>
</evidence>
<dbReference type="SUPFAM" id="SSF51735">
    <property type="entry name" value="NAD(P)-binding Rossmann-fold domains"/>
    <property type="match status" value="1"/>
</dbReference>
<dbReference type="AlphaFoldDB" id="A0A2S5IXS9"/>
<sequence>MKIAILGTGSVGRTLAVRLAGLGHDVTIGTRDVEATLARTDAGGGGDAHFADWVAKNPAITLTGFADAAAGAELVVNATNGGASLDVLTEVGNRGLDGKIVLDLANPLDFSRGMPPTLFVKDTDSLGEQIQRAFPAARVVKSLNTLTAELMAHPGNLPEASTVFVSGNDIDAKHTVTALLTEFGHQDVIDLGDITTARGPEMLLPVWLRLWGALGTPVFNVKIVR</sequence>